<name>A0A1U7LPA9_NEOID</name>
<dbReference type="AlphaFoldDB" id="A0A1U7LPA9"/>
<protein>
    <submittedName>
        <fullName evidence="1">Uncharacterized protein</fullName>
    </submittedName>
</protein>
<proteinExistence type="predicted"/>
<keyword evidence="2" id="KW-1185">Reference proteome</keyword>
<comment type="caution">
    <text evidence="1">The sequence shown here is derived from an EMBL/GenBank/DDBJ whole genome shotgun (WGS) entry which is preliminary data.</text>
</comment>
<gene>
    <name evidence="1" type="ORF">NEOLI_003266</name>
</gene>
<dbReference type="EMBL" id="LXFE01000773">
    <property type="protein sequence ID" value="OLL24487.1"/>
    <property type="molecule type" value="Genomic_DNA"/>
</dbReference>
<sequence length="145" mass="15140">MFDSSRPHSQDLDETDLGVRKVNAVKLPDAPVGEGIRGSFGEAYSGYETIVDPGRGILIADAYRCSFSSSVCSSASASASDTTSATYTDGCGDASELEELSRGILSVAALPVPKHAPLATSVLTLLSRFYAQITADVNTQSSDAR</sequence>
<organism evidence="1 2">
    <name type="scientific">Neolecta irregularis (strain DAH-3)</name>
    <dbReference type="NCBI Taxonomy" id="1198029"/>
    <lineage>
        <taxon>Eukaryota</taxon>
        <taxon>Fungi</taxon>
        <taxon>Dikarya</taxon>
        <taxon>Ascomycota</taxon>
        <taxon>Taphrinomycotina</taxon>
        <taxon>Neolectales</taxon>
        <taxon>Neolectaceae</taxon>
        <taxon>Neolecta</taxon>
    </lineage>
</organism>
<accession>A0A1U7LPA9</accession>
<evidence type="ECO:0000313" key="1">
    <source>
        <dbReference type="EMBL" id="OLL24487.1"/>
    </source>
</evidence>
<reference evidence="1 2" key="1">
    <citation type="submission" date="2016-04" db="EMBL/GenBank/DDBJ databases">
        <title>Evolutionary innovation and constraint leading to complex multicellularity in the Ascomycota.</title>
        <authorList>
            <person name="Cisse O."/>
            <person name="Nguyen A."/>
            <person name="Hewitt D.A."/>
            <person name="Jedd G."/>
            <person name="Stajich J.E."/>
        </authorList>
    </citation>
    <scope>NUCLEOTIDE SEQUENCE [LARGE SCALE GENOMIC DNA]</scope>
    <source>
        <strain evidence="1 2">DAH-3</strain>
    </source>
</reference>
<dbReference type="Proteomes" id="UP000186594">
    <property type="component" value="Unassembled WGS sequence"/>
</dbReference>
<evidence type="ECO:0000313" key="2">
    <source>
        <dbReference type="Proteomes" id="UP000186594"/>
    </source>
</evidence>